<evidence type="ECO:0000256" key="5">
    <source>
        <dbReference type="ARBA" id="ARBA00022777"/>
    </source>
</evidence>
<keyword evidence="5" id="KW-0418">Kinase</keyword>
<keyword evidence="12" id="KW-1185">Reference proteome</keyword>
<feature type="domain" description="Response regulatory" evidence="10">
    <location>
        <begin position="1227"/>
        <end position="1344"/>
    </location>
</feature>
<sequence>MQAEAEVQVGRPARWLDRAGLGLAALLVATVWLLVGLGIRAEFRRAADQAAESGAILARTLEAEIAGRLRTIETILRYGAALQARDPAGFTVRDWIGIDPPADLVQAAIIGPDGFVHSILDGVLPAPVDLRDRPYVAAILGNPAQDRLQISAPLTDRVSDRPTINLARPLRDAGGALAGIIMLAVDADSFSRLYRRLDLQGGTVGLVGDDGIIRARVPGPDNLLGLRLPDATIEKIRATTGEAHWRDRSVVDGIDRFFLYRRVQGYPLVVTIGTDADVALALARRDRAKLLAVGGVVTLLILGACLGVAHVRRRDRRARAQLEAVVAHVGQGIMMIDPQRRLAVVNRRAIELLGLPPGLAVPGTPISSVVAWQEATGEFGGGPAPHVHVDSSGGPDRPPVVTLRARPDGTELEIRTAHAADGSHVRTFTDVTAPRRAAAAIAVARDQALAAEAALAAALENVPHGVMLVGPDDRILLCNQAAIDLAGVPPDLARPGTPIARLIEHQVAAGEIEPIEGPIPEAWAAMRAQGLDGRVYQRVKPDGRVIEVRSNFLADGRFIRTYTDVTAHHAALRAEAAARDQAQAAQAALAAAFENVPHGVLLIGADQRVQVINANAVRLIDLPPDLAQPGAAIQDILAFQLERGDFATTPAVAAAARATLAGPEPPLADYERRLRDGRVMDVRTTHLPDGRVLRTFTDVTARHQALQAEAAARAALVAAFENAPLGILLVDAAQQVEFINGMAVDLLDLPPDLARPGTPALDIVRLQLARDDLAAVPDILAEAAAAAATAPEPEAREAYERPTRDGRMMEVRTRLLPDGRTIRTYADVTGRHAALAAQEAARAALSAAFENAPLGIALVDADGRVEVVNSLTGALLDLPPELTRPGTAIREILRFQQERGDFAAAPEALPLAGAGLVRGAAEHPPYVRATRDGRMLEVRVRFLEDGRSVRTFTDVTARHAVLQAQEAARLAAEAALRSRTEFLAIVSHELRTPLNAVIGLSDVLLLHEPRPDQVEDLRMVRESGRQLLGLVDDILDVSRLERGRVTLREVVFDPRETLRAMAWQVAPRARAKGLDFVLELDSGLPEAVLGDEDRLRQVLLKLLDNALKFTPSGRIALGAVAIAGSAETGAGAAGGWQLAITIADTGIGITPEAGARLFEPFTQGDSSTARQFGGLGLGLAVCRLLLESMGGSIAVESAAGAGSIFRVALPLRAVPEGPSAAPATPLRVLVAEDIAANRAVAVALLQRLGHRPEAVEDGAAAVAAMRDRAYDLVLMDIMMPGMDGIAATRAIRALPGPAARVPIIAVTADASPEAEAKCRAAGMDRFEAKPLQTERLRTAIAAVMARP</sequence>
<evidence type="ECO:0000259" key="10">
    <source>
        <dbReference type="PROSITE" id="PS50110"/>
    </source>
</evidence>
<evidence type="ECO:0000256" key="3">
    <source>
        <dbReference type="ARBA" id="ARBA00022553"/>
    </source>
</evidence>
<dbReference type="InterPro" id="IPR004358">
    <property type="entry name" value="Sig_transdc_His_kin-like_C"/>
</dbReference>
<dbReference type="RefSeq" id="WP_133288951.1">
    <property type="nucleotide sequence ID" value="NZ_SMSJ01000013.1"/>
</dbReference>
<dbReference type="InterPro" id="IPR003594">
    <property type="entry name" value="HATPase_dom"/>
</dbReference>
<dbReference type="PANTHER" id="PTHR43047">
    <property type="entry name" value="TWO-COMPONENT HISTIDINE PROTEIN KINASE"/>
    <property type="match status" value="1"/>
</dbReference>
<dbReference type="SMART" id="SM00388">
    <property type="entry name" value="HisKA"/>
    <property type="match status" value="1"/>
</dbReference>
<dbReference type="Gene3D" id="3.40.50.2300">
    <property type="match status" value="1"/>
</dbReference>
<evidence type="ECO:0000256" key="4">
    <source>
        <dbReference type="ARBA" id="ARBA00022679"/>
    </source>
</evidence>
<evidence type="ECO:0000313" key="12">
    <source>
        <dbReference type="Proteomes" id="UP000295096"/>
    </source>
</evidence>
<dbReference type="SMART" id="SM00091">
    <property type="entry name" value="PAS"/>
    <property type="match status" value="5"/>
</dbReference>
<proteinExistence type="predicted"/>
<reference evidence="11 12" key="1">
    <citation type="journal article" date="2016" name="J. Microbiol.">
        <title>Dankookia rubra gen. nov., sp. nov., an alphaproteobacterium isolated from sediment of a shallow stream.</title>
        <authorList>
            <person name="Kim W.H."/>
            <person name="Kim D.H."/>
            <person name="Kang K."/>
            <person name="Ahn T.Y."/>
        </authorList>
    </citation>
    <scope>NUCLEOTIDE SEQUENCE [LARGE SCALE GENOMIC DNA]</scope>
    <source>
        <strain evidence="11 12">JCM30602</strain>
    </source>
</reference>
<dbReference type="InterPro" id="IPR003661">
    <property type="entry name" value="HisK_dim/P_dom"/>
</dbReference>
<dbReference type="PROSITE" id="PS50109">
    <property type="entry name" value="HIS_KIN"/>
    <property type="match status" value="1"/>
</dbReference>
<comment type="caution">
    <text evidence="11">The sequence shown here is derived from an EMBL/GenBank/DDBJ whole genome shotgun (WGS) entry which is preliminary data.</text>
</comment>
<name>A0A4V3AA89_9PROT</name>
<dbReference type="SMART" id="SM00448">
    <property type="entry name" value="REC"/>
    <property type="match status" value="1"/>
</dbReference>
<dbReference type="InterPro" id="IPR011006">
    <property type="entry name" value="CheY-like_superfamily"/>
</dbReference>
<gene>
    <name evidence="11" type="ORF">E2C06_12555</name>
</gene>
<dbReference type="Pfam" id="PF12860">
    <property type="entry name" value="PAS_7"/>
    <property type="match status" value="5"/>
</dbReference>
<dbReference type="Pfam" id="PF00512">
    <property type="entry name" value="HisKA"/>
    <property type="match status" value="1"/>
</dbReference>
<evidence type="ECO:0000256" key="7">
    <source>
        <dbReference type="PROSITE-ProRule" id="PRU00169"/>
    </source>
</evidence>
<feature type="modified residue" description="4-aspartylphosphate" evidence="7">
    <location>
        <position position="1276"/>
    </location>
</feature>
<keyword evidence="8" id="KW-0472">Membrane</keyword>
<accession>A0A4V3AA89</accession>
<dbReference type="EC" id="2.7.13.3" evidence="2"/>
<organism evidence="11 12">
    <name type="scientific">Dankookia rubra</name>
    <dbReference type="NCBI Taxonomy" id="1442381"/>
    <lineage>
        <taxon>Bacteria</taxon>
        <taxon>Pseudomonadati</taxon>
        <taxon>Pseudomonadota</taxon>
        <taxon>Alphaproteobacteria</taxon>
        <taxon>Acetobacterales</taxon>
        <taxon>Roseomonadaceae</taxon>
        <taxon>Dankookia</taxon>
    </lineage>
</organism>
<dbReference type="PANTHER" id="PTHR43047:SF64">
    <property type="entry name" value="HISTIDINE KINASE CONTAINING CHEY-HOMOLOGOUS RECEIVER DOMAIN AND PAS DOMAIN-RELATED"/>
    <property type="match status" value="1"/>
</dbReference>
<dbReference type="CDD" id="cd12914">
    <property type="entry name" value="PDC1_DGC_like"/>
    <property type="match status" value="1"/>
</dbReference>
<dbReference type="InterPro" id="IPR000014">
    <property type="entry name" value="PAS"/>
</dbReference>
<dbReference type="PROSITE" id="PS50110">
    <property type="entry name" value="RESPONSE_REGULATORY"/>
    <property type="match status" value="1"/>
</dbReference>
<dbReference type="InterPro" id="IPR035965">
    <property type="entry name" value="PAS-like_dom_sf"/>
</dbReference>
<dbReference type="SUPFAM" id="SSF55785">
    <property type="entry name" value="PYP-like sensor domain (PAS domain)"/>
    <property type="match status" value="5"/>
</dbReference>
<dbReference type="SUPFAM" id="SSF52172">
    <property type="entry name" value="CheY-like"/>
    <property type="match status" value="1"/>
</dbReference>
<dbReference type="CDD" id="cd00082">
    <property type="entry name" value="HisKA"/>
    <property type="match status" value="1"/>
</dbReference>
<dbReference type="Pfam" id="PF00072">
    <property type="entry name" value="Response_reg"/>
    <property type="match status" value="1"/>
</dbReference>
<dbReference type="OrthoDB" id="9813151at2"/>
<keyword evidence="8" id="KW-1133">Transmembrane helix</keyword>
<dbReference type="InterPro" id="IPR036097">
    <property type="entry name" value="HisK_dim/P_sf"/>
</dbReference>
<evidence type="ECO:0000256" key="2">
    <source>
        <dbReference type="ARBA" id="ARBA00012438"/>
    </source>
</evidence>
<dbReference type="Gene3D" id="3.30.450.20">
    <property type="entry name" value="PAS domain"/>
    <property type="match status" value="7"/>
</dbReference>
<dbReference type="InterPro" id="IPR001789">
    <property type="entry name" value="Sig_transdc_resp-reg_receiver"/>
</dbReference>
<evidence type="ECO:0000259" key="9">
    <source>
        <dbReference type="PROSITE" id="PS50109"/>
    </source>
</evidence>
<dbReference type="Gene3D" id="3.30.565.10">
    <property type="entry name" value="Histidine kinase-like ATPase, C-terminal domain"/>
    <property type="match status" value="1"/>
</dbReference>
<dbReference type="Gene3D" id="1.10.287.130">
    <property type="match status" value="1"/>
</dbReference>
<keyword evidence="4" id="KW-0808">Transferase</keyword>
<feature type="transmembrane region" description="Helical" evidence="8">
    <location>
        <begin position="20"/>
        <end position="39"/>
    </location>
</feature>
<evidence type="ECO:0000256" key="6">
    <source>
        <dbReference type="ARBA" id="ARBA00023012"/>
    </source>
</evidence>
<dbReference type="SMART" id="SM00387">
    <property type="entry name" value="HATPase_c"/>
    <property type="match status" value="1"/>
</dbReference>
<dbReference type="InterPro" id="IPR036890">
    <property type="entry name" value="HATPase_C_sf"/>
</dbReference>
<comment type="catalytic activity">
    <reaction evidence="1">
        <text>ATP + protein L-histidine = ADP + protein N-phospho-L-histidine.</text>
        <dbReference type="EC" id="2.7.13.3"/>
    </reaction>
</comment>
<feature type="domain" description="Histidine kinase" evidence="9">
    <location>
        <begin position="985"/>
        <end position="1213"/>
    </location>
</feature>
<dbReference type="FunFam" id="3.30.565.10:FF:000010">
    <property type="entry name" value="Sensor histidine kinase RcsC"/>
    <property type="match status" value="1"/>
</dbReference>
<keyword evidence="3 7" id="KW-0597">Phosphoprotein</keyword>
<evidence type="ECO:0000313" key="11">
    <source>
        <dbReference type="EMBL" id="TDH62215.1"/>
    </source>
</evidence>
<evidence type="ECO:0000256" key="8">
    <source>
        <dbReference type="SAM" id="Phobius"/>
    </source>
</evidence>
<feature type="transmembrane region" description="Helical" evidence="8">
    <location>
        <begin position="290"/>
        <end position="311"/>
    </location>
</feature>
<dbReference type="InterPro" id="IPR005467">
    <property type="entry name" value="His_kinase_dom"/>
</dbReference>
<keyword evidence="8" id="KW-0812">Transmembrane</keyword>
<protein>
    <recommendedName>
        <fullName evidence="2">histidine kinase</fullName>
        <ecNumber evidence="2">2.7.13.3</ecNumber>
    </recommendedName>
</protein>
<dbReference type="SUPFAM" id="SSF47384">
    <property type="entry name" value="Homodimeric domain of signal transducing histidine kinase"/>
    <property type="match status" value="1"/>
</dbReference>
<dbReference type="PRINTS" id="PR00344">
    <property type="entry name" value="BCTRLSENSOR"/>
</dbReference>
<dbReference type="GO" id="GO:0000155">
    <property type="term" value="F:phosphorelay sensor kinase activity"/>
    <property type="evidence" value="ECO:0007669"/>
    <property type="project" value="InterPro"/>
</dbReference>
<dbReference type="CDD" id="cd17546">
    <property type="entry name" value="REC_hyHK_CKI1_RcsC-like"/>
    <property type="match status" value="1"/>
</dbReference>
<dbReference type="Pfam" id="PF22588">
    <property type="entry name" value="dCache_1_like"/>
    <property type="match status" value="1"/>
</dbReference>
<dbReference type="CDD" id="cd12915">
    <property type="entry name" value="PDC2_DGC_like"/>
    <property type="match status" value="1"/>
</dbReference>
<dbReference type="SUPFAM" id="SSF55874">
    <property type="entry name" value="ATPase domain of HSP90 chaperone/DNA topoisomerase II/histidine kinase"/>
    <property type="match status" value="1"/>
</dbReference>
<keyword evidence="6" id="KW-0902">Two-component regulatory system</keyword>
<dbReference type="EMBL" id="SMSJ01000013">
    <property type="protein sequence ID" value="TDH62215.1"/>
    <property type="molecule type" value="Genomic_DNA"/>
</dbReference>
<dbReference type="CDD" id="cd16922">
    <property type="entry name" value="HATPase_EvgS-ArcB-TorS-like"/>
    <property type="match status" value="1"/>
</dbReference>
<dbReference type="Pfam" id="PF02518">
    <property type="entry name" value="HATPase_c"/>
    <property type="match status" value="1"/>
</dbReference>
<dbReference type="InterPro" id="IPR054327">
    <property type="entry name" value="His-kinase-like_sensor"/>
</dbReference>
<dbReference type="Proteomes" id="UP000295096">
    <property type="component" value="Unassembled WGS sequence"/>
</dbReference>
<evidence type="ECO:0000256" key="1">
    <source>
        <dbReference type="ARBA" id="ARBA00000085"/>
    </source>
</evidence>